<dbReference type="GO" id="GO:0005634">
    <property type="term" value="C:nucleus"/>
    <property type="evidence" value="ECO:0007669"/>
    <property type="project" value="InterPro"/>
</dbReference>
<dbReference type="InterPro" id="IPR005314">
    <property type="entry name" value="Peptidase_C50"/>
</dbReference>
<dbReference type="AlphaFoldDB" id="A0AAX6I2K4"/>
<sequence length="325" mass="37021">MEIPPSILNNNDMKGVMNVGKNILEHGAVECKICAASSLDDEQKPMTHSRTRAKSQDCSQHECEDTLLKKAICWRCLILKVMEGGTMQDIFCLKSECHRRRLRLRLLMKIAKCKHGADEVPDAFWQCIYVMFNWESPSQKYIKAHASHLFKLIGEENSRDIFPIERAKMSYITSLFVLNHCRHKNKRSSGPLSNLHLPDVVSWLLSAFIISRESPLLFQKVSQLLALMLISKQRSFPHPLFSGSSLSIDHWVAYFHQASIGTYIPAQYLAWKGPTIDSENTEDRTTFSFLILPVLLTLPVQSSTRCVGGDQSWRCYLCSSFSFGC</sequence>
<gene>
    <name evidence="1" type="ORF">M6B38_276910</name>
</gene>
<dbReference type="GO" id="GO:0004197">
    <property type="term" value="F:cysteine-type endopeptidase activity"/>
    <property type="evidence" value="ECO:0007669"/>
    <property type="project" value="InterPro"/>
</dbReference>
<keyword evidence="2" id="KW-1185">Reference proteome</keyword>
<evidence type="ECO:0000313" key="2">
    <source>
        <dbReference type="Proteomes" id="UP001140949"/>
    </source>
</evidence>
<evidence type="ECO:0000313" key="1">
    <source>
        <dbReference type="EMBL" id="KAJ6847469.1"/>
    </source>
</evidence>
<dbReference type="EMBL" id="JANAVB010005397">
    <property type="protein sequence ID" value="KAJ6847469.1"/>
    <property type="molecule type" value="Genomic_DNA"/>
</dbReference>
<comment type="caution">
    <text evidence="1">The sequence shown here is derived from an EMBL/GenBank/DDBJ whole genome shotgun (WGS) entry which is preliminary data.</text>
</comment>
<dbReference type="GO" id="GO:0005737">
    <property type="term" value="C:cytoplasm"/>
    <property type="evidence" value="ECO:0007669"/>
    <property type="project" value="TreeGrafter"/>
</dbReference>
<dbReference type="GO" id="GO:0051307">
    <property type="term" value="P:meiotic chromosome separation"/>
    <property type="evidence" value="ECO:0007669"/>
    <property type="project" value="TreeGrafter"/>
</dbReference>
<accession>A0AAX6I2K4</accession>
<proteinExistence type="predicted"/>
<protein>
    <submittedName>
        <fullName evidence="1">Separase</fullName>
    </submittedName>
</protein>
<dbReference type="GO" id="GO:0072686">
    <property type="term" value="C:mitotic spindle"/>
    <property type="evidence" value="ECO:0007669"/>
    <property type="project" value="TreeGrafter"/>
</dbReference>
<dbReference type="Proteomes" id="UP001140949">
    <property type="component" value="Unassembled WGS sequence"/>
</dbReference>
<reference evidence="1" key="2">
    <citation type="submission" date="2023-04" db="EMBL/GenBank/DDBJ databases">
        <authorList>
            <person name="Bruccoleri R.E."/>
            <person name="Oakeley E.J."/>
            <person name="Faust A.-M."/>
            <person name="Dessus-Babus S."/>
            <person name="Altorfer M."/>
            <person name="Burckhardt D."/>
            <person name="Oertli M."/>
            <person name="Naumann U."/>
            <person name="Petersen F."/>
            <person name="Wong J."/>
        </authorList>
    </citation>
    <scope>NUCLEOTIDE SEQUENCE</scope>
    <source>
        <strain evidence="1">GSM-AAB239-AS_SAM_17_03QT</strain>
        <tissue evidence="1">Leaf</tissue>
    </source>
</reference>
<dbReference type="PANTHER" id="PTHR12792">
    <property type="entry name" value="EXTRA SPINDLE POLES 1-RELATED"/>
    <property type="match status" value="1"/>
</dbReference>
<dbReference type="GO" id="GO:0006508">
    <property type="term" value="P:proteolysis"/>
    <property type="evidence" value="ECO:0007669"/>
    <property type="project" value="InterPro"/>
</dbReference>
<dbReference type="PANTHER" id="PTHR12792:SF0">
    <property type="entry name" value="SEPARIN"/>
    <property type="match status" value="1"/>
</dbReference>
<organism evidence="1 2">
    <name type="scientific">Iris pallida</name>
    <name type="common">Sweet iris</name>
    <dbReference type="NCBI Taxonomy" id="29817"/>
    <lineage>
        <taxon>Eukaryota</taxon>
        <taxon>Viridiplantae</taxon>
        <taxon>Streptophyta</taxon>
        <taxon>Embryophyta</taxon>
        <taxon>Tracheophyta</taxon>
        <taxon>Spermatophyta</taxon>
        <taxon>Magnoliopsida</taxon>
        <taxon>Liliopsida</taxon>
        <taxon>Asparagales</taxon>
        <taxon>Iridaceae</taxon>
        <taxon>Iridoideae</taxon>
        <taxon>Irideae</taxon>
        <taxon>Iris</taxon>
    </lineage>
</organism>
<reference evidence="1" key="1">
    <citation type="journal article" date="2023" name="GigaByte">
        <title>Genome assembly of the bearded iris, Iris pallida Lam.</title>
        <authorList>
            <person name="Bruccoleri R.E."/>
            <person name="Oakeley E.J."/>
            <person name="Faust A.M.E."/>
            <person name="Altorfer M."/>
            <person name="Dessus-Babus S."/>
            <person name="Burckhardt D."/>
            <person name="Oertli M."/>
            <person name="Naumann U."/>
            <person name="Petersen F."/>
            <person name="Wong J."/>
        </authorList>
    </citation>
    <scope>NUCLEOTIDE SEQUENCE</scope>
    <source>
        <strain evidence="1">GSM-AAB239-AS_SAM_17_03QT</strain>
    </source>
</reference>
<name>A0AAX6I2K4_IRIPA</name>